<sequence length="83" mass="9969">MYTTANANKKSCLICNFQKYQFKNLKSFRIENRKLVLTATTKLHIFYLLLQRNVIKNELCCFKNTVLPKLFPSLFYRYQLSHL</sequence>
<organism evidence="1 2">
    <name type="scientific">Trichinella pseudospiralis</name>
    <name type="common">Parasitic roundworm</name>
    <dbReference type="NCBI Taxonomy" id="6337"/>
    <lineage>
        <taxon>Eukaryota</taxon>
        <taxon>Metazoa</taxon>
        <taxon>Ecdysozoa</taxon>
        <taxon>Nematoda</taxon>
        <taxon>Enoplea</taxon>
        <taxon>Dorylaimia</taxon>
        <taxon>Trichinellida</taxon>
        <taxon>Trichinellidae</taxon>
        <taxon>Trichinella</taxon>
    </lineage>
</organism>
<proteinExistence type="predicted"/>
<accession>A0A0V1ECN6</accession>
<evidence type="ECO:0000313" key="1">
    <source>
        <dbReference type="EMBL" id="KRY71531.1"/>
    </source>
</evidence>
<protein>
    <submittedName>
        <fullName evidence="1">Uncharacterized protein</fullName>
    </submittedName>
</protein>
<comment type="caution">
    <text evidence="1">The sequence shown here is derived from an EMBL/GenBank/DDBJ whole genome shotgun (WGS) entry which is preliminary data.</text>
</comment>
<gene>
    <name evidence="1" type="ORF">T4A_6612</name>
</gene>
<name>A0A0V1ECN6_TRIPS</name>
<dbReference type="Proteomes" id="UP000054632">
    <property type="component" value="Unassembled WGS sequence"/>
</dbReference>
<reference evidence="1 2" key="1">
    <citation type="submission" date="2015-01" db="EMBL/GenBank/DDBJ databases">
        <title>Evolution of Trichinella species and genotypes.</title>
        <authorList>
            <person name="Korhonen P.K."/>
            <person name="Edoardo P."/>
            <person name="Giuseppe L.R."/>
            <person name="Gasser R.B."/>
        </authorList>
    </citation>
    <scope>NUCLEOTIDE SEQUENCE [LARGE SCALE GENOMIC DNA]</scope>
    <source>
        <strain evidence="1">ISS13</strain>
    </source>
</reference>
<dbReference type="EMBL" id="JYDR01000056">
    <property type="protein sequence ID" value="KRY71531.1"/>
    <property type="molecule type" value="Genomic_DNA"/>
</dbReference>
<evidence type="ECO:0000313" key="2">
    <source>
        <dbReference type="Proteomes" id="UP000054632"/>
    </source>
</evidence>
<dbReference type="AlphaFoldDB" id="A0A0V1ECN6"/>